<feature type="compositionally biased region" description="Basic and acidic residues" evidence="2">
    <location>
        <begin position="169"/>
        <end position="211"/>
    </location>
</feature>
<dbReference type="GeneID" id="28833718"/>
<feature type="compositionally biased region" description="Basic and acidic residues" evidence="2">
    <location>
        <begin position="278"/>
        <end position="302"/>
    </location>
</feature>
<evidence type="ECO:0000256" key="2">
    <source>
        <dbReference type="SAM" id="MobiDB-lite"/>
    </source>
</evidence>
<evidence type="ECO:0000256" key="1">
    <source>
        <dbReference type="ARBA" id="ARBA00023054"/>
    </source>
</evidence>
<dbReference type="InterPro" id="IPR025066">
    <property type="entry name" value="CCDC174-like"/>
</dbReference>
<name>A0A2P2SWV0_9PEZI</name>
<dbReference type="PANTHER" id="PTHR15885:SF1">
    <property type="entry name" value="COILED-COIL DOMAIN-CONTAINING PROTEIN 174"/>
    <property type="match status" value="1"/>
</dbReference>
<proteinExistence type="predicted"/>
<dbReference type="Proteomes" id="UP000091956">
    <property type="component" value="Unassembled WGS sequence"/>
</dbReference>
<dbReference type="STRING" id="342668.A0A2P2SWV0"/>
<feature type="region of interest" description="Disordered" evidence="2">
    <location>
        <begin position="277"/>
        <end position="329"/>
    </location>
</feature>
<feature type="compositionally biased region" description="Gly residues" evidence="2">
    <location>
        <begin position="312"/>
        <end position="327"/>
    </location>
</feature>
<feature type="compositionally biased region" description="Basic and acidic residues" evidence="2">
    <location>
        <begin position="103"/>
        <end position="114"/>
    </location>
</feature>
<feature type="region of interest" description="Disordered" evidence="2">
    <location>
        <begin position="1"/>
        <end position="265"/>
    </location>
</feature>
<gene>
    <name evidence="3" type="ORF">VE01_00332</name>
</gene>
<keyword evidence="4" id="KW-1185">Reference proteome</keyword>
<reference evidence="3 4" key="1">
    <citation type="submission" date="2016-03" db="EMBL/GenBank/DDBJ databases">
        <title>Comparative genomics of Pseudogymnoascus destructans, the fungus causing white-nose syndrome of bats.</title>
        <authorList>
            <person name="Palmer J.M."/>
            <person name="Drees K.P."/>
            <person name="Foster J.T."/>
            <person name="Lindner D.L."/>
        </authorList>
    </citation>
    <scope>NUCLEOTIDE SEQUENCE [LARGE SCALE GENOMIC DNA]</scope>
    <source>
        <strain evidence="3 4">UAMH 10579</strain>
    </source>
</reference>
<dbReference type="AlphaFoldDB" id="A0A2P2SWV0"/>
<dbReference type="PANTHER" id="PTHR15885">
    <property type="entry name" value="COILED-COIL DOMAIN-CONTAINING PROTEIN 174"/>
    <property type="match status" value="1"/>
</dbReference>
<feature type="compositionally biased region" description="Low complexity" evidence="2">
    <location>
        <begin position="15"/>
        <end position="52"/>
    </location>
</feature>
<sequence>MSSHLSKTDTHLYRPPSSTTSVPPTKRTKHTPSAPTPSSLTFTSTLSSLLSRPPSPPGPRASRAHAKKKDDIFTAHRRRRKDKDTRGREGGEQDIGGVDEETLERSRRKMEEKAKRYRAMKRGDIDVAEGGEGAGGLVEWDRKWTEAGEKGEGSEDESELEEGGGTFADLEKVEFEDEYGRLREGTKAEKDRMERRLRNQLRGAEELDRMSARPRAPEGLIHGPTIQSSAFNPDAEIEVKMDELARKRDRSPTPPEAVHYDSRKEVRSRGVGFYQFSREGRGGEMEGLEGLRRETVGMRGEDGGGGEEEGEGGGNGGGGGGGGGGGLVARLRARREAEVFLEGLEGVGGGEEDGGGG</sequence>
<evidence type="ECO:0000313" key="3">
    <source>
        <dbReference type="EMBL" id="OBU01290.1"/>
    </source>
</evidence>
<reference evidence="4" key="2">
    <citation type="journal article" date="2018" name="Nat. Commun.">
        <title>Extreme sensitivity to ultraviolet light in the fungal pathogen causing white-nose syndrome of bats.</title>
        <authorList>
            <person name="Palmer J.M."/>
            <person name="Drees K.P."/>
            <person name="Foster J.T."/>
            <person name="Lindner D.L."/>
        </authorList>
    </citation>
    <scope>NUCLEOTIDE SEQUENCE [LARGE SCALE GENOMIC DNA]</scope>
    <source>
        <strain evidence="4">UAMH 10579</strain>
    </source>
</reference>
<evidence type="ECO:0000313" key="4">
    <source>
        <dbReference type="Proteomes" id="UP000091956"/>
    </source>
</evidence>
<protein>
    <submittedName>
        <fullName evidence="3">Uncharacterized protein</fullName>
    </submittedName>
</protein>
<feature type="compositionally biased region" description="Basic and acidic residues" evidence="2">
    <location>
        <begin position="1"/>
        <end position="12"/>
    </location>
</feature>
<feature type="compositionally biased region" description="Basic and acidic residues" evidence="2">
    <location>
        <begin position="237"/>
        <end position="246"/>
    </location>
</feature>
<feature type="compositionally biased region" description="Basic and acidic residues" evidence="2">
    <location>
        <begin position="139"/>
        <end position="153"/>
    </location>
</feature>
<dbReference type="Pfam" id="PF13300">
    <property type="entry name" value="DUF4078"/>
    <property type="match status" value="1"/>
</dbReference>
<feature type="compositionally biased region" description="Basic and acidic residues" evidence="2">
    <location>
        <begin position="82"/>
        <end position="91"/>
    </location>
</feature>
<dbReference type="EMBL" id="KV460206">
    <property type="protein sequence ID" value="OBU01290.1"/>
    <property type="molecule type" value="Genomic_DNA"/>
</dbReference>
<accession>A0A2P2SWV0</accession>
<dbReference type="RefSeq" id="XP_018135022.1">
    <property type="nucleotide sequence ID" value="XM_018269864.2"/>
</dbReference>
<dbReference type="OrthoDB" id="3440222at2759"/>
<dbReference type="GO" id="GO:0005634">
    <property type="term" value="C:nucleus"/>
    <property type="evidence" value="ECO:0007669"/>
    <property type="project" value="TreeGrafter"/>
</dbReference>
<keyword evidence="1" id="KW-0175">Coiled coil</keyword>
<organism evidence="3 4">
    <name type="scientific">Pseudogymnoascus verrucosus</name>
    <dbReference type="NCBI Taxonomy" id="342668"/>
    <lineage>
        <taxon>Eukaryota</taxon>
        <taxon>Fungi</taxon>
        <taxon>Dikarya</taxon>
        <taxon>Ascomycota</taxon>
        <taxon>Pezizomycotina</taxon>
        <taxon>Leotiomycetes</taxon>
        <taxon>Thelebolales</taxon>
        <taxon>Thelebolaceae</taxon>
        <taxon>Pseudogymnoascus</taxon>
    </lineage>
</organism>